<dbReference type="KEGG" id="fax:FUAX_43470"/>
<name>A0AAU9CRA0_9BACT</name>
<feature type="region of interest" description="Disordered" evidence="1">
    <location>
        <begin position="534"/>
        <end position="553"/>
    </location>
</feature>
<reference evidence="2 3" key="1">
    <citation type="submission" date="2021-12" db="EMBL/GenBank/DDBJ databases">
        <title>Genome sequencing of bacteria with rrn-lacking chromosome and rrn-plasmid.</title>
        <authorList>
            <person name="Anda M."/>
            <person name="Iwasaki W."/>
        </authorList>
    </citation>
    <scope>NUCLEOTIDE SEQUENCE [LARGE SCALE GENOMIC DNA]</scope>
    <source>
        <strain evidence="2 3">DSM 100852</strain>
        <plasmid evidence="2 3">pFA2</plasmid>
    </source>
</reference>
<evidence type="ECO:0000256" key="1">
    <source>
        <dbReference type="SAM" id="MobiDB-lite"/>
    </source>
</evidence>
<geneLocation type="plasmid" evidence="2 3">
    <name>pFA2</name>
</geneLocation>
<accession>A0AAU9CRA0</accession>
<evidence type="ECO:0000313" key="2">
    <source>
        <dbReference type="EMBL" id="BDD11915.1"/>
    </source>
</evidence>
<dbReference type="RefSeq" id="WP_338395316.1">
    <property type="nucleotide sequence ID" value="NZ_AP025316.1"/>
</dbReference>
<dbReference type="Proteomes" id="UP001348817">
    <property type="component" value="Plasmid pFA2"/>
</dbReference>
<organism evidence="2 3">
    <name type="scientific">Fulvitalea axinellae</name>
    <dbReference type="NCBI Taxonomy" id="1182444"/>
    <lineage>
        <taxon>Bacteria</taxon>
        <taxon>Pseudomonadati</taxon>
        <taxon>Bacteroidota</taxon>
        <taxon>Cytophagia</taxon>
        <taxon>Cytophagales</taxon>
        <taxon>Persicobacteraceae</taxon>
        <taxon>Fulvitalea</taxon>
    </lineage>
</organism>
<sequence>MYYRKAGRKGKSRGQTLLAPTDGVVPIQAMMLQARARRRTPGYFRSGDGFELNPKIFLTADQPLALDGDTKTEKGEDEDKVVWYQAYAHGVYDDFWVPDTVLEMTESNASFREMMDVFEEVWTQRYRTNPKYTGGYGVLQKDLYSLFVKIKGFKPRFGETKQFEIHQGIMDLLMRRPPDTRLSMQYLDSKKYTFKHSELATARQYKNFRPGHFMNIFGRSEEDGLSEAAAPKLEPRSLPFQYDIALNVIGSKLLNVLRELIPFIDRADRQGATNVSKISISPLQNLHSRPDTIVIRIVSEAGFRRVKEFVESMIRRHPDYFGEDNLLMTERFAKGAGWSHDARFENVWEMDDRMLASVGRFLERVSGYVTEHEANKFFFDWKGGQWRELEQLRQRVNGQLTEMTKGKAVDKKDLKRMHQLCEGFGKAGLSGQVVDWIEHFEKHQQRLVSGERYGFLGLRMQIMADLAKKKLRKRSLAIRTAMRLFERYGVDFFRPNFNSPIPPFTDDDMVLVGGEESEGLWGTDGVSSPEAVPFLTEPEPKPKEKPPADTEFWGREMEEFTPDEARVRDMVDNVTKAFVMSVAGDERQRLKVDLPEKEEAGGD</sequence>
<proteinExistence type="predicted"/>
<keyword evidence="3" id="KW-1185">Reference proteome</keyword>
<gene>
    <name evidence="2" type="ORF">FUAX_43470</name>
</gene>
<keyword evidence="2" id="KW-0614">Plasmid</keyword>
<dbReference type="AlphaFoldDB" id="A0AAU9CRA0"/>
<protein>
    <submittedName>
        <fullName evidence="2">Uncharacterized protein</fullName>
    </submittedName>
</protein>
<evidence type="ECO:0000313" key="3">
    <source>
        <dbReference type="Proteomes" id="UP001348817"/>
    </source>
</evidence>
<dbReference type="EMBL" id="AP025316">
    <property type="protein sequence ID" value="BDD11915.1"/>
    <property type="molecule type" value="Genomic_DNA"/>
</dbReference>
<feature type="compositionally biased region" description="Basic and acidic residues" evidence="1">
    <location>
        <begin position="538"/>
        <end position="553"/>
    </location>
</feature>